<comment type="caution">
    <text evidence="2">The sequence shown here is derived from an EMBL/GenBank/DDBJ whole genome shotgun (WGS) entry which is preliminary data.</text>
</comment>
<keyword evidence="3" id="KW-1185">Reference proteome</keyword>
<dbReference type="InterPro" id="IPR029060">
    <property type="entry name" value="PIN-like_dom_sf"/>
</dbReference>
<evidence type="ECO:0000313" key="2">
    <source>
        <dbReference type="EMBL" id="MFC7704913.1"/>
    </source>
</evidence>
<feature type="domain" description="PIN" evidence="1">
    <location>
        <begin position="2"/>
        <end position="106"/>
    </location>
</feature>
<evidence type="ECO:0000259" key="1">
    <source>
        <dbReference type="Pfam" id="PF13470"/>
    </source>
</evidence>
<evidence type="ECO:0000313" key="3">
    <source>
        <dbReference type="Proteomes" id="UP001596516"/>
    </source>
</evidence>
<protein>
    <submittedName>
        <fullName evidence="2">RSP_2648 family PIN domain-containing protein</fullName>
    </submittedName>
</protein>
<name>A0ABW2UPG2_9RHOB</name>
<dbReference type="SUPFAM" id="SSF88723">
    <property type="entry name" value="PIN domain-like"/>
    <property type="match status" value="1"/>
</dbReference>
<dbReference type="Proteomes" id="UP001596516">
    <property type="component" value="Unassembled WGS sequence"/>
</dbReference>
<accession>A0ABW2UPG2</accession>
<sequence length="178" mass="19476">MRAFLDACVLYPTVLREILIGVAGQGLFTPLWSARVLEEWARATVKLGQEEIARAEIAALRRDWPLAEVMPDPEAEARLWLPDPADRHVLAAALAGGAEVIVTQNLRDFPRAALGAEGMRAEAPDAFLLGLWHRAPGPVAEVVEAVRATAERLSGEPQPLRPLMKRARLPRLGKALSR</sequence>
<proteinExistence type="predicted"/>
<dbReference type="Pfam" id="PF13470">
    <property type="entry name" value="PIN_3"/>
    <property type="match status" value="1"/>
</dbReference>
<organism evidence="2 3">
    <name type="scientific">Plastorhodobacter daqingensis</name>
    <dbReference type="NCBI Taxonomy" id="1387281"/>
    <lineage>
        <taxon>Bacteria</taxon>
        <taxon>Pseudomonadati</taxon>
        <taxon>Pseudomonadota</taxon>
        <taxon>Alphaproteobacteria</taxon>
        <taxon>Rhodobacterales</taxon>
        <taxon>Paracoccaceae</taxon>
        <taxon>Plastorhodobacter</taxon>
    </lineage>
</organism>
<reference evidence="3" key="1">
    <citation type="journal article" date="2019" name="Int. J. Syst. Evol. Microbiol.">
        <title>The Global Catalogue of Microorganisms (GCM) 10K type strain sequencing project: providing services to taxonomists for standard genome sequencing and annotation.</title>
        <authorList>
            <consortium name="The Broad Institute Genomics Platform"/>
            <consortium name="The Broad Institute Genome Sequencing Center for Infectious Disease"/>
            <person name="Wu L."/>
            <person name="Ma J."/>
        </authorList>
    </citation>
    <scope>NUCLEOTIDE SEQUENCE [LARGE SCALE GENOMIC DNA]</scope>
    <source>
        <strain evidence="3">CGMCC 1.12750</strain>
    </source>
</reference>
<dbReference type="EMBL" id="JBHTFQ010000006">
    <property type="protein sequence ID" value="MFC7704913.1"/>
    <property type="molecule type" value="Genomic_DNA"/>
</dbReference>
<dbReference type="RefSeq" id="WP_377403855.1">
    <property type="nucleotide sequence ID" value="NZ_JBHTFQ010000006.1"/>
</dbReference>
<dbReference type="InterPro" id="IPR002716">
    <property type="entry name" value="PIN_dom"/>
</dbReference>
<gene>
    <name evidence="2" type="ORF">ACFQXB_11970</name>
</gene>
<dbReference type="NCBIfam" id="NF046100">
    <property type="entry name" value="RSP_2648_fam_PIN"/>
    <property type="match status" value="1"/>
</dbReference>